<dbReference type="RefSeq" id="WP_014805104.1">
    <property type="nucleotide sequence ID" value="NC_018020.1"/>
</dbReference>
<dbReference type="GO" id="GO:0007059">
    <property type="term" value="P:chromosome segregation"/>
    <property type="evidence" value="ECO:0007669"/>
    <property type="project" value="TreeGrafter"/>
</dbReference>
<dbReference type="NCBIfam" id="TIGR00180">
    <property type="entry name" value="parB_part"/>
    <property type="match status" value="1"/>
</dbReference>
<keyword evidence="5" id="KW-1185">Reference proteome</keyword>
<dbReference type="Gene3D" id="1.10.10.2830">
    <property type="match status" value="1"/>
</dbReference>
<dbReference type="EMBL" id="CP002959">
    <property type="protein sequence ID" value="AFM14628.1"/>
    <property type="molecule type" value="Genomic_DNA"/>
</dbReference>
<dbReference type="SUPFAM" id="SSF110849">
    <property type="entry name" value="ParB/Sulfiredoxin"/>
    <property type="match status" value="1"/>
</dbReference>
<dbReference type="Proteomes" id="UP000006048">
    <property type="component" value="Chromosome"/>
</dbReference>
<dbReference type="FunFam" id="3.90.1530.30:FF:000001">
    <property type="entry name" value="Chromosome partitioning protein ParB"/>
    <property type="match status" value="1"/>
</dbReference>
<dbReference type="PANTHER" id="PTHR33375:SF8">
    <property type="entry name" value="NUCLEOID OCCLUSION PROTEIN"/>
    <property type="match status" value="1"/>
</dbReference>
<dbReference type="InterPro" id="IPR036086">
    <property type="entry name" value="ParB/Sulfiredoxin_sf"/>
</dbReference>
<proteinExistence type="inferred from homology"/>
<dbReference type="InterPro" id="IPR041468">
    <property type="entry name" value="HTH_ParB/Spo0J"/>
</dbReference>
<name>I4BBH1_TURPD</name>
<dbReference type="Pfam" id="PF02195">
    <property type="entry name" value="ParB_N"/>
    <property type="match status" value="1"/>
</dbReference>
<dbReference type="GO" id="GO:0045881">
    <property type="term" value="P:positive regulation of sporulation resulting in formation of a cellular spore"/>
    <property type="evidence" value="ECO:0007669"/>
    <property type="project" value="TreeGrafter"/>
</dbReference>
<dbReference type="STRING" id="869212.Turpa_3994"/>
<dbReference type="KEGG" id="tpx:Turpa_3994"/>
<dbReference type="OrthoDB" id="9802051at2"/>
<dbReference type="GO" id="GO:0003677">
    <property type="term" value="F:DNA binding"/>
    <property type="evidence" value="ECO:0007669"/>
    <property type="project" value="UniProtKB-KW"/>
</dbReference>
<protein>
    <submittedName>
        <fullName evidence="4">ParB-like partition protein</fullName>
    </submittedName>
</protein>
<organism evidence="4 5">
    <name type="scientific">Turneriella parva (strain ATCC BAA-1111 / DSM 21527 / NCTC 11395 / H)</name>
    <name type="common">Leptospira parva</name>
    <dbReference type="NCBI Taxonomy" id="869212"/>
    <lineage>
        <taxon>Bacteria</taxon>
        <taxon>Pseudomonadati</taxon>
        <taxon>Spirochaetota</taxon>
        <taxon>Spirochaetia</taxon>
        <taxon>Leptospirales</taxon>
        <taxon>Leptospiraceae</taxon>
        <taxon>Turneriella</taxon>
    </lineage>
</organism>
<dbReference type="InterPro" id="IPR004437">
    <property type="entry name" value="ParB/RepB/Spo0J"/>
</dbReference>
<evidence type="ECO:0000313" key="4">
    <source>
        <dbReference type="EMBL" id="AFM14628.1"/>
    </source>
</evidence>
<evidence type="ECO:0000256" key="1">
    <source>
        <dbReference type="ARBA" id="ARBA00006295"/>
    </source>
</evidence>
<evidence type="ECO:0000259" key="3">
    <source>
        <dbReference type="SMART" id="SM00470"/>
    </source>
</evidence>
<feature type="domain" description="ParB-like N-terminal" evidence="3">
    <location>
        <begin position="30"/>
        <end position="119"/>
    </location>
</feature>
<dbReference type="Pfam" id="PF23552">
    <property type="entry name" value="ParB_C"/>
    <property type="match status" value="1"/>
</dbReference>
<accession>I4BBH1</accession>
<dbReference type="InterPro" id="IPR057240">
    <property type="entry name" value="ParB_dimer_C"/>
</dbReference>
<dbReference type="FunFam" id="1.10.10.2830:FF:000001">
    <property type="entry name" value="Chromosome partitioning protein ParB"/>
    <property type="match status" value="1"/>
</dbReference>
<dbReference type="Gene3D" id="3.90.1530.30">
    <property type="match status" value="1"/>
</dbReference>
<keyword evidence="2" id="KW-0238">DNA-binding</keyword>
<dbReference type="GO" id="GO:0005694">
    <property type="term" value="C:chromosome"/>
    <property type="evidence" value="ECO:0007669"/>
    <property type="project" value="TreeGrafter"/>
</dbReference>
<sequence length="292" mass="32679">MSKPQGKVLGRGLSNLLDSSAVPDAGERVQEIEIAKIKPNPENPRKKFDRTAIEELAQTIKQHGLLQPILVQKQGDIYVVISGERRLRSLMSLGYPKAPCIVKEFDRKKTLEVSLIENIQREQLDPIEEASVYKSLIADYAMTQEDLANQVGKNRATIANRLRLLGLPEHIQAAIADGRLTEGQARPLLAVKNAELQMKLFREITENGLNARAIEARARALSNPKEDKKNAKGKKSDANIRAVAQKVEEHTGMRTRINYNPQKKSGSITIDFFSPDDLEKLLKMMGLRRVSL</sequence>
<gene>
    <name evidence="4" type="ordered locus">Turpa_3994</name>
</gene>
<dbReference type="CDD" id="cd16393">
    <property type="entry name" value="SPO0J_N"/>
    <property type="match status" value="1"/>
</dbReference>
<dbReference type="SMART" id="SM00470">
    <property type="entry name" value="ParB"/>
    <property type="match status" value="1"/>
</dbReference>
<dbReference type="InterPro" id="IPR050336">
    <property type="entry name" value="Chromosome_partition/occlusion"/>
</dbReference>
<evidence type="ECO:0000256" key="2">
    <source>
        <dbReference type="ARBA" id="ARBA00023125"/>
    </source>
</evidence>
<evidence type="ECO:0000313" key="5">
    <source>
        <dbReference type="Proteomes" id="UP000006048"/>
    </source>
</evidence>
<comment type="similarity">
    <text evidence="1">Belongs to the ParB family.</text>
</comment>
<dbReference type="InterPro" id="IPR003115">
    <property type="entry name" value="ParB_N"/>
</dbReference>
<dbReference type="PANTHER" id="PTHR33375">
    <property type="entry name" value="CHROMOSOME-PARTITIONING PROTEIN PARB-RELATED"/>
    <property type="match status" value="1"/>
</dbReference>
<dbReference type="Pfam" id="PF17762">
    <property type="entry name" value="HTH_ParB"/>
    <property type="match status" value="1"/>
</dbReference>
<reference evidence="4 5" key="1">
    <citation type="submission" date="2012-06" db="EMBL/GenBank/DDBJ databases">
        <title>The complete chromosome of genome of Turneriella parva DSM 21527.</title>
        <authorList>
            <consortium name="US DOE Joint Genome Institute (JGI-PGF)"/>
            <person name="Lucas S."/>
            <person name="Han J."/>
            <person name="Lapidus A."/>
            <person name="Bruce D."/>
            <person name="Goodwin L."/>
            <person name="Pitluck S."/>
            <person name="Peters L."/>
            <person name="Kyrpides N."/>
            <person name="Mavromatis K."/>
            <person name="Ivanova N."/>
            <person name="Mikhailova N."/>
            <person name="Chertkov O."/>
            <person name="Detter J.C."/>
            <person name="Tapia R."/>
            <person name="Han C."/>
            <person name="Land M."/>
            <person name="Hauser L."/>
            <person name="Markowitz V."/>
            <person name="Cheng J.-F."/>
            <person name="Hugenholtz P."/>
            <person name="Woyke T."/>
            <person name="Wu D."/>
            <person name="Gronow S."/>
            <person name="Wellnitz S."/>
            <person name="Brambilla E."/>
            <person name="Klenk H.-P."/>
            <person name="Eisen J.A."/>
        </authorList>
    </citation>
    <scope>NUCLEOTIDE SEQUENCE [LARGE SCALE GENOMIC DNA]</scope>
    <source>
        <strain evidence="5">ATCC BAA-1111 / DSM 21527 / NCTC 11395 / H</strain>
    </source>
</reference>
<dbReference type="AlphaFoldDB" id="I4BBH1"/>
<dbReference type="HOGENOM" id="CLU_023853_0_0_12"/>